<dbReference type="EMBL" id="FOEF01000003">
    <property type="protein sequence ID" value="SEP01842.1"/>
    <property type="molecule type" value="Genomic_DNA"/>
</dbReference>
<sequence>MGDDYFGIQSSSGDEDRSALLEGISDDLLDGANDALDGLLALKYGDWMAYNMMEGLYEQQQEAIADVFREFSEADIEPDSADGLQSMVNSYEQVWKTFGNEPLTDLTRARQQMESWRGTAAENVKTYLDELHATYDRMATEISVLESGVIAARDAVWGARSDLNSLAATFKDTAQKWAEEKSKQGEISWSRVLAAAFVTTLTTMLVVAAAPAAAGVTVTLAAKGIQAAAAGAGAGLNELVAEQGAAVEGSSAKEIYESFFDHVDKIRTGMQSSSGRLAANIRAHGDQLPKIPAPPDVSPGDSFDPGNFETSNTPKGTEDKVRRENVDIAPDGGLSRPMSPGTLG</sequence>
<accession>A0A1H8UF11</accession>
<evidence type="ECO:0000256" key="1">
    <source>
        <dbReference type="SAM" id="MobiDB-lite"/>
    </source>
</evidence>
<keyword evidence="3" id="KW-1185">Reference proteome</keyword>
<reference evidence="3" key="1">
    <citation type="submission" date="2016-10" db="EMBL/GenBank/DDBJ databases">
        <authorList>
            <person name="Varghese N."/>
            <person name="Submissions S."/>
        </authorList>
    </citation>
    <scope>NUCLEOTIDE SEQUENCE [LARGE SCALE GENOMIC DNA]</scope>
    <source>
        <strain evidence="3">DSM 44993</strain>
    </source>
</reference>
<dbReference type="STRING" id="394193.SAMN04489732_103242"/>
<dbReference type="RefSeq" id="WP_091615277.1">
    <property type="nucleotide sequence ID" value="NZ_FOEF01000003.1"/>
</dbReference>
<evidence type="ECO:0000313" key="2">
    <source>
        <dbReference type="EMBL" id="SEP01842.1"/>
    </source>
</evidence>
<feature type="region of interest" description="Disordered" evidence="1">
    <location>
        <begin position="286"/>
        <end position="344"/>
    </location>
</feature>
<dbReference type="AlphaFoldDB" id="A0A1H8UF11"/>
<name>A0A1H8UF11_9PSEU</name>
<dbReference type="Proteomes" id="UP000198582">
    <property type="component" value="Unassembled WGS sequence"/>
</dbReference>
<feature type="compositionally biased region" description="Basic and acidic residues" evidence="1">
    <location>
        <begin position="316"/>
        <end position="326"/>
    </location>
</feature>
<protein>
    <submittedName>
        <fullName evidence="2">Uncharacterized protein</fullName>
    </submittedName>
</protein>
<dbReference type="OrthoDB" id="3636264at2"/>
<organism evidence="2 3">
    <name type="scientific">Amycolatopsis saalfeldensis</name>
    <dbReference type="NCBI Taxonomy" id="394193"/>
    <lineage>
        <taxon>Bacteria</taxon>
        <taxon>Bacillati</taxon>
        <taxon>Actinomycetota</taxon>
        <taxon>Actinomycetes</taxon>
        <taxon>Pseudonocardiales</taxon>
        <taxon>Pseudonocardiaceae</taxon>
        <taxon>Amycolatopsis</taxon>
    </lineage>
</organism>
<proteinExistence type="predicted"/>
<gene>
    <name evidence="2" type="ORF">SAMN04489732_103242</name>
</gene>
<evidence type="ECO:0000313" key="3">
    <source>
        <dbReference type="Proteomes" id="UP000198582"/>
    </source>
</evidence>